<dbReference type="EMBL" id="JAGSND010000001">
    <property type="protein sequence ID" value="MBR0596443.1"/>
    <property type="molecule type" value="Genomic_DNA"/>
</dbReference>
<dbReference type="Proteomes" id="UP000675664">
    <property type="component" value="Unassembled WGS sequence"/>
</dbReference>
<protein>
    <submittedName>
        <fullName evidence="1">Uncharacterized protein</fullName>
    </submittedName>
</protein>
<dbReference type="RefSeq" id="WP_227016573.1">
    <property type="nucleotide sequence ID" value="NZ_JAGSND010000001.1"/>
</dbReference>
<evidence type="ECO:0000313" key="1">
    <source>
        <dbReference type="EMBL" id="MBR0596443.1"/>
    </source>
</evidence>
<proteinExistence type="predicted"/>
<reference evidence="1" key="1">
    <citation type="submission" date="2021-04" db="EMBL/GenBank/DDBJ databases">
        <title>Sinoanaerobacter chloroacetimidivorans sp. nov., an obligate anaerobic bacterium isolated from anaerobic sludge.</title>
        <authorList>
            <person name="Bao Y."/>
        </authorList>
    </citation>
    <scope>NUCLEOTIDE SEQUENCE</scope>
    <source>
        <strain evidence="1">BAD-6</strain>
    </source>
</reference>
<gene>
    <name evidence="1" type="ORF">KCX82_01010</name>
</gene>
<reference evidence="1" key="2">
    <citation type="submission" date="2021-04" db="EMBL/GenBank/DDBJ databases">
        <authorList>
            <person name="Liu J."/>
        </authorList>
    </citation>
    <scope>NUCLEOTIDE SEQUENCE</scope>
    <source>
        <strain evidence="1">BAD-6</strain>
    </source>
</reference>
<evidence type="ECO:0000313" key="2">
    <source>
        <dbReference type="Proteomes" id="UP000675664"/>
    </source>
</evidence>
<keyword evidence="2" id="KW-1185">Reference proteome</keyword>
<accession>A0A8J7VYM7</accession>
<name>A0A8J7VYM7_9FIRM</name>
<sequence length="50" mass="5675">MGASENEEQVMTFMSETTVTGRVECHPVCHRPCDMKVSKEGGTHCEYKKR</sequence>
<dbReference type="AlphaFoldDB" id="A0A8J7VYM7"/>
<comment type="caution">
    <text evidence="1">The sequence shown here is derived from an EMBL/GenBank/DDBJ whole genome shotgun (WGS) entry which is preliminary data.</text>
</comment>
<organism evidence="1 2">
    <name type="scientific">Sinanaerobacter chloroacetimidivorans</name>
    <dbReference type="NCBI Taxonomy" id="2818044"/>
    <lineage>
        <taxon>Bacteria</taxon>
        <taxon>Bacillati</taxon>
        <taxon>Bacillota</taxon>
        <taxon>Clostridia</taxon>
        <taxon>Peptostreptococcales</taxon>
        <taxon>Anaerovoracaceae</taxon>
        <taxon>Sinanaerobacter</taxon>
    </lineage>
</organism>